<evidence type="ECO:0000259" key="2">
    <source>
        <dbReference type="PROSITE" id="PS51819"/>
    </source>
</evidence>
<name>A0A6J4QLQ6_9ACTN</name>
<dbReference type="InterPro" id="IPR029068">
    <property type="entry name" value="Glyas_Bleomycin-R_OHBP_Dase"/>
</dbReference>
<dbReference type="PANTHER" id="PTHR36113:SF6">
    <property type="entry name" value="FOSFOMYCIN RESISTANCE PROTEIN FOSX"/>
    <property type="match status" value="1"/>
</dbReference>
<evidence type="ECO:0000313" key="3">
    <source>
        <dbReference type="EMBL" id="CAA9448613.1"/>
    </source>
</evidence>
<keyword evidence="1" id="KW-0479">Metal-binding</keyword>
<sequence>MSTATQGRALRTGHVGLNVSEIGRSGEFYREVFGLEVVAESREEGREFVFLGRDGELLLTLWQQSEGLFETARPGLHHLSFEVGSVEEVREHEERLRGLGARFLYEGVVPHGEGADSGGVFFEDPDGIRLEIYSPTGAGEAQAPVSGVPSCGFF</sequence>
<reference evidence="3" key="1">
    <citation type="submission" date="2020-02" db="EMBL/GenBank/DDBJ databases">
        <authorList>
            <person name="Meier V. D."/>
        </authorList>
    </citation>
    <scope>NUCLEOTIDE SEQUENCE</scope>
    <source>
        <strain evidence="3">AVDCRST_MAG28</strain>
    </source>
</reference>
<dbReference type="GO" id="GO:0046872">
    <property type="term" value="F:metal ion binding"/>
    <property type="evidence" value="ECO:0007669"/>
    <property type="project" value="UniProtKB-KW"/>
</dbReference>
<dbReference type="Pfam" id="PF00903">
    <property type="entry name" value="Glyoxalase"/>
    <property type="match status" value="1"/>
</dbReference>
<dbReference type="Gene3D" id="3.10.180.10">
    <property type="entry name" value="2,3-Dihydroxybiphenyl 1,2-Dioxygenase, domain 1"/>
    <property type="match status" value="1"/>
</dbReference>
<dbReference type="InterPro" id="IPR004360">
    <property type="entry name" value="Glyas_Fos-R_dOase_dom"/>
</dbReference>
<protein>
    <recommendedName>
        <fullName evidence="2">VOC domain-containing protein</fullName>
    </recommendedName>
</protein>
<dbReference type="PANTHER" id="PTHR36113">
    <property type="entry name" value="LYASE, PUTATIVE-RELATED-RELATED"/>
    <property type="match status" value="1"/>
</dbReference>
<dbReference type="InterPro" id="IPR037523">
    <property type="entry name" value="VOC_core"/>
</dbReference>
<feature type="domain" description="VOC" evidence="2">
    <location>
        <begin position="11"/>
        <end position="135"/>
    </location>
</feature>
<dbReference type="PROSITE" id="PS51819">
    <property type="entry name" value="VOC"/>
    <property type="match status" value="1"/>
</dbReference>
<dbReference type="SUPFAM" id="SSF54593">
    <property type="entry name" value="Glyoxalase/Bleomycin resistance protein/Dihydroxybiphenyl dioxygenase"/>
    <property type="match status" value="1"/>
</dbReference>
<dbReference type="InterPro" id="IPR018146">
    <property type="entry name" value="Glyoxalase_1_CS"/>
</dbReference>
<gene>
    <name evidence="3" type="ORF">AVDCRST_MAG28-1128</name>
</gene>
<dbReference type="GO" id="GO:0004462">
    <property type="term" value="F:lactoylglutathione lyase activity"/>
    <property type="evidence" value="ECO:0007669"/>
    <property type="project" value="InterPro"/>
</dbReference>
<evidence type="ECO:0000256" key="1">
    <source>
        <dbReference type="ARBA" id="ARBA00022723"/>
    </source>
</evidence>
<dbReference type="PROSITE" id="PS00934">
    <property type="entry name" value="GLYOXALASE_I_1"/>
    <property type="match status" value="1"/>
</dbReference>
<accession>A0A6J4QLQ6</accession>
<dbReference type="EMBL" id="CADCVE010000025">
    <property type="protein sequence ID" value="CAA9448613.1"/>
    <property type="molecule type" value="Genomic_DNA"/>
</dbReference>
<proteinExistence type="predicted"/>
<organism evidence="3">
    <name type="scientific">uncultured Rubrobacteraceae bacterium</name>
    <dbReference type="NCBI Taxonomy" id="349277"/>
    <lineage>
        <taxon>Bacteria</taxon>
        <taxon>Bacillati</taxon>
        <taxon>Actinomycetota</taxon>
        <taxon>Rubrobacteria</taxon>
        <taxon>Rubrobacterales</taxon>
        <taxon>Rubrobacteraceae</taxon>
        <taxon>environmental samples</taxon>
    </lineage>
</organism>
<dbReference type="AlphaFoldDB" id="A0A6J4QLQ6"/>
<dbReference type="InterPro" id="IPR051332">
    <property type="entry name" value="Fosfomycin_Res_Enzymes"/>
</dbReference>